<name>A0AAD8E1T7_DIPPU</name>
<reference evidence="2" key="2">
    <citation type="submission" date="2023-05" db="EMBL/GenBank/DDBJ databases">
        <authorList>
            <person name="Fouks B."/>
        </authorList>
    </citation>
    <scope>NUCLEOTIDE SEQUENCE</scope>
    <source>
        <strain evidence="2">Stay&amp;Tobe</strain>
        <tissue evidence="2">Testes</tissue>
    </source>
</reference>
<organism evidence="2 3">
    <name type="scientific">Diploptera punctata</name>
    <name type="common">Pacific beetle cockroach</name>
    <dbReference type="NCBI Taxonomy" id="6984"/>
    <lineage>
        <taxon>Eukaryota</taxon>
        <taxon>Metazoa</taxon>
        <taxon>Ecdysozoa</taxon>
        <taxon>Arthropoda</taxon>
        <taxon>Hexapoda</taxon>
        <taxon>Insecta</taxon>
        <taxon>Pterygota</taxon>
        <taxon>Neoptera</taxon>
        <taxon>Polyneoptera</taxon>
        <taxon>Dictyoptera</taxon>
        <taxon>Blattodea</taxon>
        <taxon>Blaberoidea</taxon>
        <taxon>Blaberidae</taxon>
        <taxon>Diplopterinae</taxon>
        <taxon>Diploptera</taxon>
    </lineage>
</organism>
<keyword evidence="1" id="KW-0175">Coiled coil</keyword>
<accession>A0AAD8E1T7</accession>
<evidence type="ECO:0000313" key="3">
    <source>
        <dbReference type="Proteomes" id="UP001233999"/>
    </source>
</evidence>
<gene>
    <name evidence="2" type="ORF">L9F63_009038</name>
</gene>
<evidence type="ECO:0000256" key="1">
    <source>
        <dbReference type="SAM" id="Coils"/>
    </source>
</evidence>
<evidence type="ECO:0000313" key="2">
    <source>
        <dbReference type="EMBL" id="KAJ9573584.1"/>
    </source>
</evidence>
<dbReference type="Proteomes" id="UP001233999">
    <property type="component" value="Unassembled WGS sequence"/>
</dbReference>
<dbReference type="EMBL" id="JASPKZ010010694">
    <property type="protein sequence ID" value="KAJ9573584.1"/>
    <property type="molecule type" value="Genomic_DNA"/>
</dbReference>
<reference evidence="2" key="1">
    <citation type="journal article" date="2023" name="IScience">
        <title>Live-bearing cockroach genome reveals convergent evolutionary mechanisms linked to viviparity in insects and beyond.</title>
        <authorList>
            <person name="Fouks B."/>
            <person name="Harrison M.C."/>
            <person name="Mikhailova A.A."/>
            <person name="Marchal E."/>
            <person name="English S."/>
            <person name="Carruthers M."/>
            <person name="Jennings E.C."/>
            <person name="Chiamaka E.L."/>
            <person name="Frigard R.A."/>
            <person name="Pippel M."/>
            <person name="Attardo G.M."/>
            <person name="Benoit J.B."/>
            <person name="Bornberg-Bauer E."/>
            <person name="Tobe S.S."/>
        </authorList>
    </citation>
    <scope>NUCLEOTIDE SEQUENCE</scope>
    <source>
        <strain evidence="2">Stay&amp;Tobe</strain>
    </source>
</reference>
<proteinExistence type="predicted"/>
<sequence>MDVLRLALFNELDDDDEDEINHLNANIRAAEELVRRIDVENAPPVRNVDYFEETVQHYSLDEFLSRFRMSRETMEVRVKYKLCVVCVLYIYNLNICF</sequence>
<protein>
    <submittedName>
        <fullName evidence="2">Uncharacterized protein</fullName>
    </submittedName>
</protein>
<feature type="coiled-coil region" evidence="1">
    <location>
        <begin position="13"/>
        <end position="40"/>
    </location>
</feature>
<keyword evidence="3" id="KW-1185">Reference proteome</keyword>
<comment type="caution">
    <text evidence="2">The sequence shown here is derived from an EMBL/GenBank/DDBJ whole genome shotgun (WGS) entry which is preliminary data.</text>
</comment>
<dbReference type="AlphaFoldDB" id="A0AAD8E1T7"/>